<organism evidence="2 3">
    <name type="scientific">Armillaria novae-zelandiae</name>
    <dbReference type="NCBI Taxonomy" id="153914"/>
    <lineage>
        <taxon>Eukaryota</taxon>
        <taxon>Fungi</taxon>
        <taxon>Dikarya</taxon>
        <taxon>Basidiomycota</taxon>
        <taxon>Agaricomycotina</taxon>
        <taxon>Agaricomycetes</taxon>
        <taxon>Agaricomycetidae</taxon>
        <taxon>Agaricales</taxon>
        <taxon>Marasmiineae</taxon>
        <taxon>Physalacriaceae</taxon>
        <taxon>Armillaria</taxon>
    </lineage>
</organism>
<reference evidence="2" key="1">
    <citation type="submission" date="2023-06" db="EMBL/GenBank/DDBJ databases">
        <authorList>
            <consortium name="Lawrence Berkeley National Laboratory"/>
            <person name="Ahrendt S."/>
            <person name="Sahu N."/>
            <person name="Indic B."/>
            <person name="Wong-Bajracharya J."/>
            <person name="Merenyi Z."/>
            <person name="Ke H.-M."/>
            <person name="Monk M."/>
            <person name="Kocsube S."/>
            <person name="Drula E."/>
            <person name="Lipzen A."/>
            <person name="Balint B."/>
            <person name="Henrissat B."/>
            <person name="Andreopoulos B."/>
            <person name="Martin F.M."/>
            <person name="Harder C.B."/>
            <person name="Rigling D."/>
            <person name="Ford K.L."/>
            <person name="Foster G.D."/>
            <person name="Pangilinan J."/>
            <person name="Papanicolaou A."/>
            <person name="Barry K."/>
            <person name="LaButti K."/>
            <person name="Viragh M."/>
            <person name="Koriabine M."/>
            <person name="Yan M."/>
            <person name="Riley R."/>
            <person name="Champramary S."/>
            <person name="Plett K.L."/>
            <person name="Tsai I.J."/>
            <person name="Slot J."/>
            <person name="Sipos G."/>
            <person name="Plett J."/>
            <person name="Nagy L.G."/>
            <person name="Grigoriev I.V."/>
        </authorList>
    </citation>
    <scope>NUCLEOTIDE SEQUENCE</scope>
    <source>
        <strain evidence="2">ICMP 16352</strain>
    </source>
</reference>
<proteinExistence type="predicted"/>
<keyword evidence="3" id="KW-1185">Reference proteome</keyword>
<evidence type="ECO:0000313" key="2">
    <source>
        <dbReference type="EMBL" id="KAK0488889.1"/>
    </source>
</evidence>
<feature type="compositionally biased region" description="Acidic residues" evidence="1">
    <location>
        <begin position="141"/>
        <end position="169"/>
    </location>
</feature>
<dbReference type="AlphaFoldDB" id="A0AA39PRL3"/>
<evidence type="ECO:0000313" key="3">
    <source>
        <dbReference type="Proteomes" id="UP001175227"/>
    </source>
</evidence>
<comment type="caution">
    <text evidence="2">The sequence shown here is derived from an EMBL/GenBank/DDBJ whole genome shotgun (WGS) entry which is preliminary data.</text>
</comment>
<gene>
    <name evidence="2" type="ORF">IW261DRAFT_1414343</name>
</gene>
<feature type="region of interest" description="Disordered" evidence="1">
    <location>
        <begin position="1"/>
        <end position="60"/>
    </location>
</feature>
<dbReference type="EMBL" id="JAUEPR010000002">
    <property type="protein sequence ID" value="KAK0488889.1"/>
    <property type="molecule type" value="Genomic_DNA"/>
</dbReference>
<feature type="compositionally biased region" description="Low complexity" evidence="1">
    <location>
        <begin position="31"/>
        <end position="59"/>
    </location>
</feature>
<evidence type="ECO:0000256" key="1">
    <source>
        <dbReference type="SAM" id="MobiDB-lite"/>
    </source>
</evidence>
<feature type="region of interest" description="Disordered" evidence="1">
    <location>
        <begin position="123"/>
        <end position="187"/>
    </location>
</feature>
<sequence length="187" mass="20386">MSAPETATKFAPTQSSSVRGGQIVGRPPLPSSSVLTSTSRWRSPSRPRSTATSPSPSLSERVDVVLECDEDVGRKTSVLMVEEGQANVQLFVCAVSHSSPYLTLKYYLSNEGITRSEVLTLGPPKKKKDAVPFNDGYTMKEDEEEKKEGEEDELKEEALGEEADTDNDENSSSSATPLVQRKRGMLT</sequence>
<dbReference type="Proteomes" id="UP001175227">
    <property type="component" value="Unassembled WGS sequence"/>
</dbReference>
<protein>
    <submittedName>
        <fullName evidence="2">Uncharacterized protein</fullName>
    </submittedName>
</protein>
<accession>A0AA39PRL3</accession>
<name>A0AA39PRL3_9AGAR</name>